<name>A0AAW1SJT8_9CHLO</name>
<dbReference type="InterPro" id="IPR011011">
    <property type="entry name" value="Znf_FYVE_PHD"/>
</dbReference>
<evidence type="ECO:0000256" key="4">
    <source>
        <dbReference type="PROSITE-ProRule" id="PRU00146"/>
    </source>
</evidence>
<dbReference type="PANTHER" id="PTHR13793:SF107">
    <property type="entry name" value="BROMODOMAIN-CONTAINING PROTEIN HOMOLOG"/>
    <property type="match status" value="1"/>
</dbReference>
<dbReference type="CDD" id="cd15492">
    <property type="entry name" value="PHD_BRPF_JADE_like"/>
    <property type="match status" value="1"/>
</dbReference>
<dbReference type="GO" id="GO:0006357">
    <property type="term" value="P:regulation of transcription by RNA polymerase II"/>
    <property type="evidence" value="ECO:0007669"/>
    <property type="project" value="TreeGrafter"/>
</dbReference>
<dbReference type="InterPro" id="IPR019786">
    <property type="entry name" value="Zinc_finger_PHD-type_CS"/>
</dbReference>
<dbReference type="SUPFAM" id="SSF57903">
    <property type="entry name" value="FYVE/PHD zinc finger"/>
    <property type="match status" value="1"/>
</dbReference>
<evidence type="ECO:0000313" key="9">
    <source>
        <dbReference type="Proteomes" id="UP001445335"/>
    </source>
</evidence>
<dbReference type="InterPro" id="IPR001965">
    <property type="entry name" value="Znf_PHD"/>
</dbReference>
<feature type="region of interest" description="Disordered" evidence="5">
    <location>
        <begin position="354"/>
        <end position="376"/>
    </location>
</feature>
<dbReference type="InterPro" id="IPR050701">
    <property type="entry name" value="Histone_Mod_Regulator"/>
</dbReference>
<keyword evidence="2 4" id="KW-0863">Zinc-finger</keyword>
<keyword evidence="1" id="KW-0479">Metal-binding</keyword>
<dbReference type="Pfam" id="PF13831">
    <property type="entry name" value="PHD_2"/>
    <property type="match status" value="1"/>
</dbReference>
<dbReference type="Pfam" id="PF13832">
    <property type="entry name" value="zf-HC5HC2H_2"/>
    <property type="match status" value="1"/>
</dbReference>
<dbReference type="Proteomes" id="UP001445335">
    <property type="component" value="Unassembled WGS sequence"/>
</dbReference>
<feature type="compositionally biased region" description="Basic and acidic residues" evidence="5">
    <location>
        <begin position="231"/>
        <end position="242"/>
    </location>
</feature>
<evidence type="ECO:0000313" key="8">
    <source>
        <dbReference type="EMBL" id="KAK9845819.1"/>
    </source>
</evidence>
<dbReference type="PROSITE" id="PS50016">
    <property type="entry name" value="ZF_PHD_2"/>
    <property type="match status" value="1"/>
</dbReference>
<evidence type="ECO:0000256" key="5">
    <source>
        <dbReference type="SAM" id="MobiDB-lite"/>
    </source>
</evidence>
<feature type="domain" description="PHD-type" evidence="7">
    <location>
        <begin position="383"/>
        <end position="498"/>
    </location>
</feature>
<dbReference type="PROSITE" id="PS51805">
    <property type="entry name" value="EPHD"/>
    <property type="match status" value="1"/>
</dbReference>
<evidence type="ECO:0000259" key="7">
    <source>
        <dbReference type="PROSITE" id="PS51805"/>
    </source>
</evidence>
<keyword evidence="9" id="KW-1185">Reference proteome</keyword>
<evidence type="ECO:0000256" key="2">
    <source>
        <dbReference type="ARBA" id="ARBA00022771"/>
    </source>
</evidence>
<dbReference type="PROSITE" id="PS01359">
    <property type="entry name" value="ZF_PHD_1"/>
    <property type="match status" value="1"/>
</dbReference>
<organism evidence="8 9">
    <name type="scientific">Elliptochloris bilobata</name>
    <dbReference type="NCBI Taxonomy" id="381761"/>
    <lineage>
        <taxon>Eukaryota</taxon>
        <taxon>Viridiplantae</taxon>
        <taxon>Chlorophyta</taxon>
        <taxon>core chlorophytes</taxon>
        <taxon>Trebouxiophyceae</taxon>
        <taxon>Trebouxiophyceae incertae sedis</taxon>
        <taxon>Elliptochloris clade</taxon>
        <taxon>Elliptochloris</taxon>
    </lineage>
</organism>
<feature type="region of interest" description="Disordered" evidence="5">
    <location>
        <begin position="37"/>
        <end position="65"/>
    </location>
</feature>
<dbReference type="InterPro" id="IPR013083">
    <property type="entry name" value="Znf_RING/FYVE/PHD"/>
</dbReference>
<gene>
    <name evidence="8" type="ORF">WJX81_003269</name>
</gene>
<evidence type="ECO:0000256" key="1">
    <source>
        <dbReference type="ARBA" id="ARBA00022723"/>
    </source>
</evidence>
<dbReference type="Gene3D" id="3.30.40.10">
    <property type="entry name" value="Zinc/RING finger domain, C3HC4 (zinc finger)"/>
    <property type="match status" value="2"/>
</dbReference>
<accession>A0AAW1SJT8</accession>
<dbReference type="InterPro" id="IPR034732">
    <property type="entry name" value="EPHD"/>
</dbReference>
<dbReference type="GO" id="GO:0008270">
    <property type="term" value="F:zinc ion binding"/>
    <property type="evidence" value="ECO:0007669"/>
    <property type="project" value="UniProtKB-KW"/>
</dbReference>
<dbReference type="SMART" id="SM00249">
    <property type="entry name" value="PHD"/>
    <property type="match status" value="2"/>
</dbReference>
<feature type="compositionally biased region" description="Basic and acidic residues" evidence="5">
    <location>
        <begin position="521"/>
        <end position="532"/>
    </location>
</feature>
<sequence length="695" mass="73413">MPDQSAFWLLSEGYFRDVAREDLADLAGTYADPLDDPILAVPPAGSPHGEQERAAQASAAGGGPAWLRPLAHERVAELRAQAGVDATPPTAPSVGVELPRAALAPEPAAAPATGGAAEQAEPPRVEPRGPTAVAVAAAIDQGRPEGDVGAEWAMLGNASDVLAVAPGDEVLGEILALQFELAQQVAVNRARLAAVMRAAVSDAPARRRAAEARAADDDFAREFLARQDAARKAAARDRREAQARGATAGGDCQAPSPRIGAGRPRGERAHSPSTGPSPPAPVGLADRYADRGEDEEALCAVCGGGYSADPNLIVFCERCDLAVHQGCYGVEQLPAGEWLCWPCRRHEEAHRRAGVPQSKIRPPRWETAGEGGGRALPAGGSRSARCILCPVRHGAFRETVDTREWVHEVCALWTPDIAVRPGAGCAVVEGARSLRPERWGGTCALCGLSEGVVLRCNAGHCAAAAHALCARNAGHYLAVRGGECGQRANYRVYCPVHSDAQRRKDADAVEAGGAPKASPVRRPDARRRERPQAVDRARLAALQALQAREAERDALSGCRLELEALRLLLERLGRRENLKRKAARALEELLQRRAADPAAAIAGQARSSDAPKLVLKAGKAGGSVRKLSGGGSGDGDAEVAGEGQRAKRQRLRGATADALPALKVERQCLMTEDEAKASNKVLPKEYRYHVLPRNR</sequence>
<keyword evidence="3" id="KW-0862">Zinc</keyword>
<dbReference type="InterPro" id="IPR019787">
    <property type="entry name" value="Znf_PHD-finger"/>
</dbReference>
<dbReference type="PANTHER" id="PTHR13793">
    <property type="entry name" value="PHD FINGER PROTEINS"/>
    <property type="match status" value="1"/>
</dbReference>
<evidence type="ECO:0000256" key="3">
    <source>
        <dbReference type="ARBA" id="ARBA00022833"/>
    </source>
</evidence>
<feature type="domain" description="PHD-type" evidence="6">
    <location>
        <begin position="296"/>
        <end position="346"/>
    </location>
</feature>
<feature type="compositionally biased region" description="Low complexity" evidence="5">
    <location>
        <begin position="106"/>
        <end position="120"/>
    </location>
</feature>
<feature type="region of interest" description="Disordered" evidence="5">
    <location>
        <begin position="504"/>
        <end position="532"/>
    </location>
</feature>
<evidence type="ECO:0008006" key="10">
    <source>
        <dbReference type="Google" id="ProtNLM"/>
    </source>
</evidence>
<feature type="region of interest" description="Disordered" evidence="5">
    <location>
        <begin position="625"/>
        <end position="653"/>
    </location>
</feature>
<dbReference type="EMBL" id="JALJOU010000002">
    <property type="protein sequence ID" value="KAK9845819.1"/>
    <property type="molecule type" value="Genomic_DNA"/>
</dbReference>
<protein>
    <recommendedName>
        <fullName evidence="10">PHD-type domain-containing protein</fullName>
    </recommendedName>
</protein>
<feature type="region of interest" description="Disordered" evidence="5">
    <location>
        <begin position="231"/>
        <end position="286"/>
    </location>
</feature>
<feature type="region of interest" description="Disordered" evidence="5">
    <location>
        <begin position="106"/>
        <end position="127"/>
    </location>
</feature>
<reference evidence="8 9" key="1">
    <citation type="journal article" date="2024" name="Nat. Commun.">
        <title>Phylogenomics reveals the evolutionary origins of lichenization in chlorophyte algae.</title>
        <authorList>
            <person name="Puginier C."/>
            <person name="Libourel C."/>
            <person name="Otte J."/>
            <person name="Skaloud P."/>
            <person name="Haon M."/>
            <person name="Grisel S."/>
            <person name="Petersen M."/>
            <person name="Berrin J.G."/>
            <person name="Delaux P.M."/>
            <person name="Dal Grande F."/>
            <person name="Keller J."/>
        </authorList>
    </citation>
    <scope>NUCLEOTIDE SEQUENCE [LARGE SCALE GENOMIC DNA]</scope>
    <source>
        <strain evidence="8 9">SAG 245.80</strain>
    </source>
</reference>
<evidence type="ECO:0000259" key="6">
    <source>
        <dbReference type="PROSITE" id="PS50016"/>
    </source>
</evidence>
<comment type="caution">
    <text evidence="8">The sequence shown here is derived from an EMBL/GenBank/DDBJ whole genome shotgun (WGS) entry which is preliminary data.</text>
</comment>
<proteinExistence type="predicted"/>
<dbReference type="AlphaFoldDB" id="A0AAW1SJT8"/>